<dbReference type="Gene3D" id="3.40.50.11980">
    <property type="match status" value="1"/>
</dbReference>
<dbReference type="GO" id="GO:0001682">
    <property type="term" value="P:tRNA 5'-leader removal"/>
    <property type="evidence" value="ECO:0007669"/>
    <property type="project" value="TreeGrafter"/>
</dbReference>
<proteinExistence type="predicted"/>
<protein>
    <submittedName>
        <fullName evidence="2">Uncharacterized protein</fullName>
    </submittedName>
</protein>
<dbReference type="AlphaFoldDB" id="A0A836CLC4"/>
<dbReference type="OrthoDB" id="46913at2759"/>
<feature type="region of interest" description="Disordered" evidence="1">
    <location>
        <begin position="730"/>
        <end position="779"/>
    </location>
</feature>
<keyword evidence="3" id="KW-1185">Reference proteome</keyword>
<evidence type="ECO:0000313" key="2">
    <source>
        <dbReference type="EMBL" id="KAG5190587.1"/>
    </source>
</evidence>
<comment type="caution">
    <text evidence="2">The sequence shown here is derived from an EMBL/GenBank/DDBJ whole genome shotgun (WGS) entry which is preliminary data.</text>
</comment>
<dbReference type="PANTHER" id="PTHR13547">
    <property type="match status" value="1"/>
</dbReference>
<evidence type="ECO:0000313" key="3">
    <source>
        <dbReference type="Proteomes" id="UP000664859"/>
    </source>
</evidence>
<reference evidence="2" key="1">
    <citation type="submission" date="2021-02" db="EMBL/GenBank/DDBJ databases">
        <title>First Annotated Genome of the Yellow-green Alga Tribonema minus.</title>
        <authorList>
            <person name="Mahan K.M."/>
        </authorList>
    </citation>
    <scope>NUCLEOTIDE SEQUENCE</scope>
    <source>
        <strain evidence="2">UTEX B ZZ1240</strain>
    </source>
</reference>
<feature type="region of interest" description="Disordered" evidence="1">
    <location>
        <begin position="653"/>
        <end position="674"/>
    </location>
</feature>
<evidence type="ECO:0000256" key="1">
    <source>
        <dbReference type="SAM" id="MobiDB-lite"/>
    </source>
</evidence>
<feature type="compositionally biased region" description="Basic residues" evidence="1">
    <location>
        <begin position="731"/>
        <end position="740"/>
    </location>
</feature>
<dbReference type="Gene3D" id="1.25.40.10">
    <property type="entry name" value="Tetratricopeptide repeat domain"/>
    <property type="match status" value="1"/>
</dbReference>
<dbReference type="Proteomes" id="UP000664859">
    <property type="component" value="Unassembled WGS sequence"/>
</dbReference>
<dbReference type="GO" id="GO:0004526">
    <property type="term" value="F:ribonuclease P activity"/>
    <property type="evidence" value="ECO:0007669"/>
    <property type="project" value="TreeGrafter"/>
</dbReference>
<dbReference type="PANTHER" id="PTHR13547:SF1">
    <property type="entry name" value="MITOCHONDRIAL RIBONUCLEASE P CATALYTIC SUBUNIT"/>
    <property type="match status" value="1"/>
</dbReference>
<accession>A0A836CLC4</accession>
<dbReference type="InterPro" id="IPR011990">
    <property type="entry name" value="TPR-like_helical_dom_sf"/>
</dbReference>
<name>A0A836CLC4_9STRA</name>
<gene>
    <name evidence="2" type="ORF">JKP88DRAFT_266877</name>
</gene>
<dbReference type="EMBL" id="JAFCMP010000032">
    <property type="protein sequence ID" value="KAG5190587.1"/>
    <property type="molecule type" value="Genomic_DNA"/>
</dbReference>
<organism evidence="2 3">
    <name type="scientific">Tribonema minus</name>
    <dbReference type="NCBI Taxonomy" id="303371"/>
    <lineage>
        <taxon>Eukaryota</taxon>
        <taxon>Sar</taxon>
        <taxon>Stramenopiles</taxon>
        <taxon>Ochrophyta</taxon>
        <taxon>PX clade</taxon>
        <taxon>Xanthophyceae</taxon>
        <taxon>Tribonematales</taxon>
        <taxon>Tribonemataceae</taxon>
        <taxon>Tribonema</taxon>
    </lineage>
</organism>
<feature type="compositionally biased region" description="Acidic residues" evidence="1">
    <location>
        <begin position="746"/>
        <end position="766"/>
    </location>
</feature>
<sequence length="834" mass="87096">MIRRLSGAGYRRRLRCITTSLDCLTADGIPKQQAVPVSGRWLGSPPTRAPFSALADNRAFEFTVSQVQTEKVKEGPAHSSSICSDTPPWVFFVATAAAEAGAAAGTAAAAAPAPPHLNRAFNLEPDGGDSSPLTPSALNKHRAHAAAAMQQIIAHAIAGDAEGALATYRRCRAARLVPTRDFFQLLMGLCTRCAHPGGAREVVDDFARSGGAPSEPTWRLLVLLALEGMYGGAGREPLSVAMDVLAALDAVGTAQRYRTYAPVVEALAARDDVAGLQLASTQRVARAYLTSAAVIDSCTVYSTPTAVIVSCSLYSTSAAVTDICTFLRVQHRRCTSLSPAATDRCAALRTQCRRRSQALWARMAQRGVAPQERFFVALAGACARRSADEGLDSALAGLAKCVEYPSTGAVKQLIELLGERAVHTSVGRDGRCQCCGGRLQRIGLTAAQRRRLRNRVMLLAAQAGAPKALALADFAAHVGAMRPPPTAILDGPNIAYHGQNYSQGAFSFEQVDAVVRHLEASGERPLIVLPAHYAQPRIPTHVFQRLRRRAGHGEVGGRTAAVTEAQRALVQRWRDAGILYECPRRALDDWLWMYATAALEPAEGGAAGGGGGGGAAAAAARGGAAAASHSGGGGGGAAAAAADVNESQAAAAASGGPAAAQRGPQQEASAAAAAAAPRVITNDRMRDHVAGLALPSRHLARWRATQMSGFSVGYALGEGSTPVVVAALTQRTRRGQRQRQQRSNDGEDGDFDEEEESEEEGEGEGEGGERGGEGGEPLVVRVDPLPAFSWEMQGVEGEGGGRCWHVPLGPRRQGAEWLCIRVHSGTGSGGGGAA</sequence>